<keyword evidence="10" id="KW-1185">Reference proteome</keyword>
<evidence type="ECO:0000256" key="3">
    <source>
        <dbReference type="ARBA" id="ARBA00022448"/>
    </source>
</evidence>
<dbReference type="EMBL" id="JACHFH010000005">
    <property type="protein sequence ID" value="MBB5335431.1"/>
    <property type="molecule type" value="Genomic_DNA"/>
</dbReference>
<dbReference type="PANTHER" id="PTHR36838:SF4">
    <property type="entry name" value="AUXIN EFFLUX CARRIER FAMILY PROTEIN"/>
    <property type="match status" value="1"/>
</dbReference>
<feature type="transmembrane region" description="Helical" evidence="8">
    <location>
        <begin position="104"/>
        <end position="122"/>
    </location>
</feature>
<evidence type="ECO:0000256" key="7">
    <source>
        <dbReference type="ARBA" id="ARBA00023136"/>
    </source>
</evidence>
<feature type="transmembrane region" description="Helical" evidence="8">
    <location>
        <begin position="254"/>
        <end position="272"/>
    </location>
</feature>
<dbReference type="InterPro" id="IPR038770">
    <property type="entry name" value="Na+/solute_symporter_sf"/>
</dbReference>
<dbReference type="RefSeq" id="WP_183859420.1">
    <property type="nucleotide sequence ID" value="NZ_JACHFH010000005.1"/>
</dbReference>
<dbReference type="PANTHER" id="PTHR36838">
    <property type="entry name" value="AUXIN EFFLUX CARRIER FAMILY PROTEIN"/>
    <property type="match status" value="1"/>
</dbReference>
<evidence type="ECO:0000256" key="6">
    <source>
        <dbReference type="ARBA" id="ARBA00022989"/>
    </source>
</evidence>
<keyword evidence="7 8" id="KW-0472">Membrane</keyword>
<evidence type="ECO:0008006" key="11">
    <source>
        <dbReference type="Google" id="ProtNLM"/>
    </source>
</evidence>
<feature type="transmembrane region" description="Helical" evidence="8">
    <location>
        <begin position="6"/>
        <end position="25"/>
    </location>
</feature>
<dbReference type="Proteomes" id="UP000559117">
    <property type="component" value="Unassembled WGS sequence"/>
</dbReference>
<keyword evidence="5 8" id="KW-0812">Transmembrane</keyword>
<dbReference type="Pfam" id="PF03547">
    <property type="entry name" value="Mem_trans"/>
    <property type="match status" value="2"/>
</dbReference>
<dbReference type="Gene3D" id="1.20.1530.20">
    <property type="match status" value="1"/>
</dbReference>
<dbReference type="InterPro" id="IPR004776">
    <property type="entry name" value="Mem_transp_PIN-like"/>
</dbReference>
<dbReference type="AlphaFoldDB" id="A0A840UCH6"/>
<feature type="transmembrane region" description="Helical" evidence="8">
    <location>
        <begin position="128"/>
        <end position="149"/>
    </location>
</feature>
<feature type="transmembrane region" description="Helical" evidence="8">
    <location>
        <begin position="284"/>
        <end position="306"/>
    </location>
</feature>
<protein>
    <recommendedName>
        <fullName evidence="11">AEC family transporter</fullName>
    </recommendedName>
</protein>
<feature type="transmembrane region" description="Helical" evidence="8">
    <location>
        <begin position="170"/>
        <end position="189"/>
    </location>
</feature>
<comment type="caution">
    <text evidence="9">The sequence shown here is derived from an EMBL/GenBank/DDBJ whole genome shotgun (WGS) entry which is preliminary data.</text>
</comment>
<proteinExistence type="inferred from homology"/>
<evidence type="ECO:0000313" key="10">
    <source>
        <dbReference type="Proteomes" id="UP000559117"/>
    </source>
</evidence>
<evidence type="ECO:0000313" key="9">
    <source>
        <dbReference type="EMBL" id="MBB5335431.1"/>
    </source>
</evidence>
<reference evidence="9 10" key="1">
    <citation type="submission" date="2020-08" db="EMBL/GenBank/DDBJ databases">
        <title>Genomic Encyclopedia of Type Strains, Phase IV (KMG-IV): sequencing the most valuable type-strain genomes for metagenomic binning, comparative biology and taxonomic classification.</title>
        <authorList>
            <person name="Goeker M."/>
        </authorList>
    </citation>
    <scope>NUCLEOTIDE SEQUENCE [LARGE SCALE GENOMIC DNA]</scope>
    <source>
        <strain evidence="9 10">DSM 24661</strain>
    </source>
</reference>
<feature type="transmembrane region" description="Helical" evidence="8">
    <location>
        <begin position="37"/>
        <end position="57"/>
    </location>
</feature>
<gene>
    <name evidence="9" type="ORF">HNR32_000556</name>
</gene>
<evidence type="ECO:0000256" key="2">
    <source>
        <dbReference type="ARBA" id="ARBA00010145"/>
    </source>
</evidence>
<evidence type="ECO:0000256" key="4">
    <source>
        <dbReference type="ARBA" id="ARBA00022475"/>
    </source>
</evidence>
<sequence>MDSNFVVAVGAVVPIFCLMFVGVMVKKYQLLNAEELVHINRMVFKVFFSIMMFYNIYNTDLATTFQPNLIIFAAVALFVVYIIAFLGIVYWEKNDKRRGAMIQAVFRSNFVLLGIPLVGNIFGDDKIAVTTMMIAIIVPLYNILGVFTLETFRGHKFSFLPIFIQVLKNPMIVGAIVGAFFLIAGIPVPKAVLKPLGQITAATSPLALIILGASFRFGSTKTHRPQLIFCILARLIIVPAIVLTAAVFCGFRSVELVTLVSIFCTPCAVASFAMAQQMDSDAELAGNCVVFTSALSCITIFGWILLLKSLNLF</sequence>
<evidence type="ECO:0000256" key="1">
    <source>
        <dbReference type="ARBA" id="ARBA00004651"/>
    </source>
</evidence>
<dbReference type="GO" id="GO:0005886">
    <property type="term" value="C:plasma membrane"/>
    <property type="evidence" value="ECO:0007669"/>
    <property type="project" value="UniProtKB-SubCell"/>
</dbReference>
<feature type="transmembrane region" description="Helical" evidence="8">
    <location>
        <begin position="69"/>
        <end position="92"/>
    </location>
</feature>
<accession>A0A840UCH6</accession>
<organism evidence="9 10">
    <name type="scientific">Pectinatus brassicae</name>
    <dbReference type="NCBI Taxonomy" id="862415"/>
    <lineage>
        <taxon>Bacteria</taxon>
        <taxon>Bacillati</taxon>
        <taxon>Bacillota</taxon>
        <taxon>Negativicutes</taxon>
        <taxon>Selenomonadales</taxon>
        <taxon>Selenomonadaceae</taxon>
        <taxon>Pectinatus</taxon>
    </lineage>
</organism>
<keyword evidence="4" id="KW-1003">Cell membrane</keyword>
<name>A0A840UCH6_9FIRM</name>
<dbReference type="GO" id="GO:0055085">
    <property type="term" value="P:transmembrane transport"/>
    <property type="evidence" value="ECO:0007669"/>
    <property type="project" value="InterPro"/>
</dbReference>
<comment type="similarity">
    <text evidence="2">Belongs to the auxin efflux carrier (TC 2.A.69) family.</text>
</comment>
<comment type="subcellular location">
    <subcellularLocation>
        <location evidence="1">Cell membrane</location>
        <topology evidence="1">Multi-pass membrane protein</topology>
    </subcellularLocation>
</comment>
<feature type="transmembrane region" description="Helical" evidence="8">
    <location>
        <begin position="227"/>
        <end position="248"/>
    </location>
</feature>
<keyword evidence="3" id="KW-0813">Transport</keyword>
<feature type="transmembrane region" description="Helical" evidence="8">
    <location>
        <begin position="195"/>
        <end position="215"/>
    </location>
</feature>
<keyword evidence="6 8" id="KW-1133">Transmembrane helix</keyword>
<evidence type="ECO:0000256" key="5">
    <source>
        <dbReference type="ARBA" id="ARBA00022692"/>
    </source>
</evidence>
<evidence type="ECO:0000256" key="8">
    <source>
        <dbReference type="SAM" id="Phobius"/>
    </source>
</evidence>